<dbReference type="Proteomes" id="UP000317429">
    <property type="component" value="Chromosome"/>
</dbReference>
<dbReference type="InterPro" id="IPR011447">
    <property type="entry name" value="DUF1552"/>
</dbReference>
<proteinExistence type="predicted"/>
<organism evidence="2 3">
    <name type="scientific">Pirellulimonas nuda</name>
    <dbReference type="NCBI Taxonomy" id="2528009"/>
    <lineage>
        <taxon>Bacteria</taxon>
        <taxon>Pseudomonadati</taxon>
        <taxon>Planctomycetota</taxon>
        <taxon>Planctomycetia</taxon>
        <taxon>Pirellulales</taxon>
        <taxon>Lacipirellulaceae</taxon>
        <taxon>Pirellulimonas</taxon>
    </lineage>
</organism>
<evidence type="ECO:0000313" key="3">
    <source>
        <dbReference type="Proteomes" id="UP000317429"/>
    </source>
</evidence>
<evidence type="ECO:0008006" key="4">
    <source>
        <dbReference type="Google" id="ProtNLM"/>
    </source>
</evidence>
<dbReference type="AlphaFoldDB" id="A0A518DH67"/>
<sequence>MGLALPSLEAMQPALASSEVVAPAPKRMLAVCNNLGLLPDKFFPDQAGFDYELSPYLSSLAEYRRRLTVCSGTSHPGVDGSHASDVSFLTAAPHPGSGGFRNSISLDQVVAGHVGRLTRFPSLTLGVNVKAGRRSLSWTDGGVLIPCEDSASSVYAQLFLRGSQKELEEQSRRLKLGHSIMDVLRDQAHSFQRRLNAADRIRMDQYTTAVRDVERRLTELQQWEKKPKPKPSTTAPVDPADPSQYVEKTRLMYQMSRLAFETDSTRAITLLLDSNNSPTLSLDGANITDGYHNLSHHGRSEVKLRQLQAIDTAHMDLLAELLSDLSRVSEPTGTLLDNTMVLYGSNMGDANKHTTDNLPVLLAGGGFRHGQHMAFNRQNNYPLSNLFVSMLQQFGIETDTFRSATGAMRGL</sequence>
<protein>
    <recommendedName>
        <fullName evidence="4">DUF1552 domain-containing protein</fullName>
    </recommendedName>
</protein>
<accession>A0A518DH67</accession>
<gene>
    <name evidence="2" type="ORF">Pla175_42270</name>
</gene>
<dbReference type="Pfam" id="PF07586">
    <property type="entry name" value="HXXSHH"/>
    <property type="match status" value="1"/>
</dbReference>
<name>A0A518DH67_9BACT</name>
<evidence type="ECO:0000256" key="1">
    <source>
        <dbReference type="SAM" id="MobiDB-lite"/>
    </source>
</evidence>
<dbReference type="KEGG" id="pnd:Pla175_42270"/>
<feature type="region of interest" description="Disordered" evidence="1">
    <location>
        <begin position="222"/>
        <end position="243"/>
    </location>
</feature>
<dbReference type="EMBL" id="CP036291">
    <property type="protein sequence ID" value="QDU90814.1"/>
    <property type="molecule type" value="Genomic_DNA"/>
</dbReference>
<evidence type="ECO:0000313" key="2">
    <source>
        <dbReference type="EMBL" id="QDU90814.1"/>
    </source>
</evidence>
<keyword evidence="3" id="KW-1185">Reference proteome</keyword>
<reference evidence="2 3" key="1">
    <citation type="submission" date="2019-02" db="EMBL/GenBank/DDBJ databases">
        <title>Deep-cultivation of Planctomycetes and their phenomic and genomic characterization uncovers novel biology.</title>
        <authorList>
            <person name="Wiegand S."/>
            <person name="Jogler M."/>
            <person name="Boedeker C."/>
            <person name="Pinto D."/>
            <person name="Vollmers J."/>
            <person name="Rivas-Marin E."/>
            <person name="Kohn T."/>
            <person name="Peeters S.H."/>
            <person name="Heuer A."/>
            <person name="Rast P."/>
            <person name="Oberbeckmann S."/>
            <person name="Bunk B."/>
            <person name="Jeske O."/>
            <person name="Meyerdierks A."/>
            <person name="Storesund J.E."/>
            <person name="Kallscheuer N."/>
            <person name="Luecker S."/>
            <person name="Lage O.M."/>
            <person name="Pohl T."/>
            <person name="Merkel B.J."/>
            <person name="Hornburger P."/>
            <person name="Mueller R.-W."/>
            <person name="Bruemmer F."/>
            <person name="Labrenz M."/>
            <person name="Spormann A.M."/>
            <person name="Op den Camp H."/>
            <person name="Overmann J."/>
            <person name="Amann R."/>
            <person name="Jetten M.S.M."/>
            <person name="Mascher T."/>
            <person name="Medema M.H."/>
            <person name="Devos D.P."/>
            <person name="Kaster A.-K."/>
            <person name="Ovreas L."/>
            <person name="Rohde M."/>
            <person name="Galperin M.Y."/>
            <person name="Jogler C."/>
        </authorList>
    </citation>
    <scope>NUCLEOTIDE SEQUENCE [LARGE SCALE GENOMIC DNA]</scope>
    <source>
        <strain evidence="2 3">Pla175</strain>
    </source>
</reference>